<keyword evidence="10" id="KW-1185">Reference proteome</keyword>
<dbReference type="PANTHER" id="PTHR22926">
    <property type="entry name" value="PHOSPHO-N-ACETYLMURAMOYL-PENTAPEPTIDE-TRANSFERASE"/>
    <property type="match status" value="1"/>
</dbReference>
<dbReference type="InterPro" id="IPR000715">
    <property type="entry name" value="Glycosyl_transferase_4"/>
</dbReference>
<feature type="transmembrane region" description="Helical" evidence="8">
    <location>
        <begin position="161"/>
        <end position="179"/>
    </location>
</feature>
<keyword evidence="3" id="KW-0808">Transferase</keyword>
<feature type="transmembrane region" description="Helical" evidence="8">
    <location>
        <begin position="186"/>
        <end position="206"/>
    </location>
</feature>
<keyword evidence="7" id="KW-0479">Metal-binding</keyword>
<evidence type="ECO:0000256" key="1">
    <source>
        <dbReference type="ARBA" id="ARBA00004651"/>
    </source>
</evidence>
<dbReference type="KEGG" id="het:BBW65_00165"/>
<dbReference type="PANTHER" id="PTHR22926:SF3">
    <property type="entry name" value="UNDECAPRENYL-PHOSPHATE ALPHA-N-ACETYLGLUCOSAMINYL 1-PHOSPHATE TRANSFERASE"/>
    <property type="match status" value="1"/>
</dbReference>
<dbReference type="STRING" id="222136.BBW65_00165"/>
<proteinExistence type="predicted"/>
<evidence type="ECO:0008006" key="11">
    <source>
        <dbReference type="Google" id="ProtNLM"/>
    </source>
</evidence>
<feature type="transmembrane region" description="Helical" evidence="8">
    <location>
        <begin position="84"/>
        <end position="105"/>
    </location>
</feature>
<evidence type="ECO:0000256" key="2">
    <source>
        <dbReference type="ARBA" id="ARBA00022475"/>
    </source>
</evidence>
<sequence length="324" mass="35980">MIPLSRRLQIFIDSEASDKPQRVHSLPTPRCGGIGIFLSFALIALFFIQNDLPLFMGILIGGLVVFASGVIEDLRGTLSPKLRLALQCLGAIIFISVSGSYLQYLGFGISLPFWIAIPFSVFAIVGIINAINIIDGFNGLAGGISCIAFVCLSILLPSSSFLAPIIYALIGGVLGFLFFNFPKGKIFLGDGGAYFLGFVLATLLIYTTQTPLEETQKISPWFGIALLIYPFWEVIFSIYRRKIVRHLSPMQPDNLHIHTLIHKRRLRSNPKTSLFVCCFALPFMLSATFFATNTMFLFLQSCFFVVLYLCLYRSLIAFAIKIRS</sequence>
<feature type="binding site" evidence="7">
    <location>
        <position position="190"/>
    </location>
    <ligand>
        <name>Mg(2+)</name>
        <dbReference type="ChEBI" id="CHEBI:18420"/>
    </ligand>
</feature>
<comment type="cofactor">
    <cofactor evidence="7">
        <name>Mg(2+)</name>
        <dbReference type="ChEBI" id="CHEBI:18420"/>
    </cofactor>
</comment>
<dbReference type="AlphaFoldDB" id="A0A1B1U7F1"/>
<evidence type="ECO:0000256" key="4">
    <source>
        <dbReference type="ARBA" id="ARBA00022692"/>
    </source>
</evidence>
<feature type="transmembrane region" description="Helical" evidence="8">
    <location>
        <begin position="218"/>
        <end position="239"/>
    </location>
</feature>
<evidence type="ECO:0000256" key="3">
    <source>
        <dbReference type="ARBA" id="ARBA00022679"/>
    </source>
</evidence>
<dbReference type="EMBL" id="CP016503">
    <property type="protein sequence ID" value="ANV98699.1"/>
    <property type="molecule type" value="Genomic_DNA"/>
</dbReference>
<gene>
    <name evidence="9" type="ORF">BBW65_00165</name>
</gene>
<feature type="transmembrane region" description="Helical" evidence="8">
    <location>
        <begin position="297"/>
        <end position="320"/>
    </location>
</feature>
<organism evidence="9 10">
    <name type="scientific">Helicobacter enhydrae</name>
    <dbReference type="NCBI Taxonomy" id="222136"/>
    <lineage>
        <taxon>Bacteria</taxon>
        <taxon>Pseudomonadati</taxon>
        <taxon>Campylobacterota</taxon>
        <taxon>Epsilonproteobacteria</taxon>
        <taxon>Campylobacterales</taxon>
        <taxon>Helicobacteraceae</taxon>
        <taxon>Helicobacter</taxon>
    </lineage>
</organism>
<keyword evidence="7" id="KW-0460">Magnesium</keyword>
<reference evidence="10" key="1">
    <citation type="submission" date="2016-07" db="EMBL/GenBank/DDBJ databases">
        <authorList>
            <person name="Florea S."/>
            <person name="Webb J.S."/>
            <person name="Jaromczyk J."/>
            <person name="Schardl C.L."/>
        </authorList>
    </citation>
    <scope>NUCLEOTIDE SEQUENCE [LARGE SCALE GENOMIC DNA]</scope>
    <source>
        <strain evidence="10">MIT 01-6242</strain>
    </source>
</reference>
<evidence type="ECO:0000313" key="10">
    <source>
        <dbReference type="Proteomes" id="UP000092884"/>
    </source>
</evidence>
<feature type="transmembrane region" description="Helical" evidence="8">
    <location>
        <begin position="272"/>
        <end position="291"/>
    </location>
</feature>
<evidence type="ECO:0000256" key="8">
    <source>
        <dbReference type="SAM" id="Phobius"/>
    </source>
</evidence>
<feature type="transmembrane region" description="Helical" evidence="8">
    <location>
        <begin position="31"/>
        <end position="48"/>
    </location>
</feature>
<dbReference type="GO" id="GO:0071555">
    <property type="term" value="P:cell wall organization"/>
    <property type="evidence" value="ECO:0007669"/>
    <property type="project" value="TreeGrafter"/>
</dbReference>
<feature type="transmembrane region" description="Helical" evidence="8">
    <location>
        <begin position="137"/>
        <end position="155"/>
    </location>
</feature>
<dbReference type="GO" id="GO:0044038">
    <property type="term" value="P:cell wall macromolecule biosynthetic process"/>
    <property type="evidence" value="ECO:0007669"/>
    <property type="project" value="TreeGrafter"/>
</dbReference>
<accession>A0A1B1U7F1</accession>
<evidence type="ECO:0000313" key="9">
    <source>
        <dbReference type="EMBL" id="ANV98699.1"/>
    </source>
</evidence>
<comment type="subcellular location">
    <subcellularLocation>
        <location evidence="1">Cell membrane</location>
        <topology evidence="1">Multi-pass membrane protein</topology>
    </subcellularLocation>
</comment>
<protein>
    <recommendedName>
        <fullName evidence="11">Undecaprenyl/decaprenyl-phosphate alpha-N-acetylglucosaminyl 1-phosphate transferase</fullName>
    </recommendedName>
</protein>
<keyword evidence="4 8" id="KW-0812">Transmembrane</keyword>
<dbReference type="GO" id="GO:0009103">
    <property type="term" value="P:lipopolysaccharide biosynthetic process"/>
    <property type="evidence" value="ECO:0007669"/>
    <property type="project" value="TreeGrafter"/>
</dbReference>
<evidence type="ECO:0000256" key="6">
    <source>
        <dbReference type="ARBA" id="ARBA00023136"/>
    </source>
</evidence>
<dbReference type="GO" id="GO:0016780">
    <property type="term" value="F:phosphotransferase activity, for other substituted phosphate groups"/>
    <property type="evidence" value="ECO:0007669"/>
    <property type="project" value="InterPro"/>
</dbReference>
<dbReference type="Pfam" id="PF00953">
    <property type="entry name" value="Glycos_transf_4"/>
    <property type="match status" value="1"/>
</dbReference>
<feature type="transmembrane region" description="Helical" evidence="8">
    <location>
        <begin position="111"/>
        <end position="130"/>
    </location>
</feature>
<feature type="binding site" evidence="7">
    <location>
        <position position="132"/>
    </location>
    <ligand>
        <name>Mg(2+)</name>
        <dbReference type="ChEBI" id="CHEBI:18420"/>
    </ligand>
</feature>
<evidence type="ECO:0000256" key="7">
    <source>
        <dbReference type="PIRSR" id="PIRSR600715-1"/>
    </source>
</evidence>
<dbReference type="CDD" id="cd06853">
    <property type="entry name" value="GT_WecA_like"/>
    <property type="match status" value="1"/>
</dbReference>
<dbReference type="GO" id="GO:0005886">
    <property type="term" value="C:plasma membrane"/>
    <property type="evidence" value="ECO:0007669"/>
    <property type="project" value="UniProtKB-SubCell"/>
</dbReference>
<keyword evidence="5 8" id="KW-1133">Transmembrane helix</keyword>
<dbReference type="GO" id="GO:0046872">
    <property type="term" value="F:metal ion binding"/>
    <property type="evidence" value="ECO:0007669"/>
    <property type="project" value="UniProtKB-KW"/>
</dbReference>
<evidence type="ECO:0000256" key="5">
    <source>
        <dbReference type="ARBA" id="ARBA00022989"/>
    </source>
</evidence>
<keyword evidence="2" id="KW-1003">Cell membrane</keyword>
<feature type="transmembrane region" description="Helical" evidence="8">
    <location>
        <begin position="54"/>
        <end position="72"/>
    </location>
</feature>
<name>A0A1B1U7F1_9HELI</name>
<dbReference type="Proteomes" id="UP000092884">
    <property type="component" value="Chromosome"/>
</dbReference>
<keyword evidence="6 8" id="KW-0472">Membrane</keyword>